<sequence>MSKQLSRNNERSSENTSESNSITVDSDEWEEVPVKKDNKSDSESESESFIATQLTYSQQERKDEKKKHNKEITEKKPRNENETNILMQRRKLVILKSVEQLAKSLKSVKNDIISFSELLDSFYL</sequence>
<keyword evidence="3" id="KW-1185">Reference proteome</keyword>
<dbReference type="KEGG" id="eiv:EIN_150580"/>
<feature type="compositionally biased region" description="Basic and acidic residues" evidence="1">
    <location>
        <begin position="32"/>
        <end position="42"/>
    </location>
</feature>
<name>A0A0A1UEE2_ENTIV</name>
<dbReference type="EMBL" id="KB206474">
    <property type="protein sequence ID" value="ELP91191.1"/>
    <property type="molecule type" value="Genomic_DNA"/>
</dbReference>
<dbReference type="RefSeq" id="XP_004257962.1">
    <property type="nucleotide sequence ID" value="XM_004257914.1"/>
</dbReference>
<feature type="region of interest" description="Disordered" evidence="1">
    <location>
        <begin position="1"/>
        <end position="83"/>
    </location>
</feature>
<dbReference type="GeneID" id="14890400"/>
<gene>
    <name evidence="2" type="ORF">EIN_150580</name>
</gene>
<feature type="compositionally biased region" description="Basic and acidic residues" evidence="1">
    <location>
        <begin position="70"/>
        <end position="81"/>
    </location>
</feature>
<accession>A0A0A1UEE2</accession>
<evidence type="ECO:0000313" key="2">
    <source>
        <dbReference type="EMBL" id="ELP91191.1"/>
    </source>
</evidence>
<dbReference type="Proteomes" id="UP000014680">
    <property type="component" value="Unassembled WGS sequence"/>
</dbReference>
<evidence type="ECO:0000256" key="1">
    <source>
        <dbReference type="SAM" id="MobiDB-lite"/>
    </source>
</evidence>
<reference evidence="2 3" key="1">
    <citation type="submission" date="2012-10" db="EMBL/GenBank/DDBJ databases">
        <authorList>
            <person name="Zafar N."/>
            <person name="Inman J."/>
            <person name="Hall N."/>
            <person name="Lorenzi H."/>
            <person name="Caler E."/>
        </authorList>
    </citation>
    <scope>NUCLEOTIDE SEQUENCE [LARGE SCALE GENOMIC DNA]</scope>
    <source>
        <strain evidence="2 3">IP1</strain>
    </source>
</reference>
<dbReference type="VEuPathDB" id="AmoebaDB:EIN_150580"/>
<protein>
    <submittedName>
        <fullName evidence="2">Uncharacterized protein</fullName>
    </submittedName>
</protein>
<proteinExistence type="predicted"/>
<feature type="compositionally biased region" description="Polar residues" evidence="1">
    <location>
        <begin position="49"/>
        <end position="58"/>
    </location>
</feature>
<organism evidence="2 3">
    <name type="scientific">Entamoeba invadens IP1</name>
    <dbReference type="NCBI Taxonomy" id="370355"/>
    <lineage>
        <taxon>Eukaryota</taxon>
        <taxon>Amoebozoa</taxon>
        <taxon>Evosea</taxon>
        <taxon>Archamoebae</taxon>
        <taxon>Mastigamoebida</taxon>
        <taxon>Entamoebidae</taxon>
        <taxon>Entamoeba</taxon>
    </lineage>
</organism>
<evidence type="ECO:0000313" key="3">
    <source>
        <dbReference type="Proteomes" id="UP000014680"/>
    </source>
</evidence>
<dbReference type="AlphaFoldDB" id="A0A0A1UEE2"/>